<protein>
    <submittedName>
        <fullName evidence="1">Uncharacterized protein</fullName>
    </submittedName>
</protein>
<name>A0A0D5BIB9_9CAUD</name>
<dbReference type="GeneID" id="26634388"/>
<reference evidence="1 2" key="1">
    <citation type="submission" date="2014-12" db="EMBL/GenBank/DDBJ databases">
        <title>Completed Genome sequence of Escherichia coli Bacteriophage P172-1.</title>
        <authorList>
            <person name="Xu J."/>
            <person name="Chen M."/>
            <person name="Zhang W."/>
        </authorList>
    </citation>
    <scope>NUCLEOTIDE SEQUENCE [LARGE SCALE GENOMIC DNA]</scope>
</reference>
<dbReference type="OrthoDB" id="28839at10239"/>
<evidence type="ECO:0000313" key="2">
    <source>
        <dbReference type="Proteomes" id="UP000032685"/>
    </source>
</evidence>
<proteinExistence type="predicted"/>
<dbReference type="EMBL" id="KP308307">
    <property type="protein sequence ID" value="AJW61423.1"/>
    <property type="molecule type" value="Genomic_DNA"/>
</dbReference>
<gene>
    <name evidence="1" type="ORF">1721_59</name>
</gene>
<evidence type="ECO:0000313" key="1">
    <source>
        <dbReference type="EMBL" id="AJW61423.1"/>
    </source>
</evidence>
<dbReference type="Proteomes" id="UP000032685">
    <property type="component" value="Segment"/>
</dbReference>
<organism evidence="1 2">
    <name type="scientific">Escherichia phage 172-1</name>
    <dbReference type="NCBI Taxonomy" id="1598146"/>
    <lineage>
        <taxon>Viruses</taxon>
        <taxon>Duplodnaviria</taxon>
        <taxon>Heunggongvirae</taxon>
        <taxon>Uroviricota</taxon>
        <taxon>Caudoviricetes</taxon>
        <taxon>Mktvariviridae</taxon>
        <taxon>Gordonclarkvirinae</taxon>
        <taxon>Kuravirus</taxon>
        <taxon>Kuravirus kv1721</taxon>
    </lineage>
</organism>
<keyword evidence="2" id="KW-1185">Reference proteome</keyword>
<dbReference type="RefSeq" id="YP_009208206.1">
    <property type="nucleotide sequence ID" value="NC_028903.1"/>
</dbReference>
<accession>A0A0D5BIB9</accession>
<dbReference type="KEGG" id="vg:26634388"/>
<sequence>MIFKASGNMPSPLWGIETNVLEEGGYIDFDQLLELQKVVNQLVSDEQSRLLQESLSGDFVCDGCMI</sequence>